<comment type="caution">
    <text evidence="1">The sequence shown here is derived from an EMBL/GenBank/DDBJ whole genome shotgun (WGS) entry which is preliminary data.</text>
</comment>
<gene>
    <name evidence="1" type="ORF">JTE90_005277</name>
</gene>
<accession>A0AAV6U4F4</accession>
<keyword evidence="2" id="KW-1185">Reference proteome</keyword>
<sequence length="86" mass="9440">MDTDKSGYTYIPVNCNTYKRQHGASSRVDCEPVAEKTADAVAGKFTKVEIEEDIVGNIEANQKICRRQGENEDVGYAVELAISGEI</sequence>
<organism evidence="1 2">
    <name type="scientific">Oedothorax gibbosus</name>
    <dbReference type="NCBI Taxonomy" id="931172"/>
    <lineage>
        <taxon>Eukaryota</taxon>
        <taxon>Metazoa</taxon>
        <taxon>Ecdysozoa</taxon>
        <taxon>Arthropoda</taxon>
        <taxon>Chelicerata</taxon>
        <taxon>Arachnida</taxon>
        <taxon>Araneae</taxon>
        <taxon>Araneomorphae</taxon>
        <taxon>Entelegynae</taxon>
        <taxon>Araneoidea</taxon>
        <taxon>Linyphiidae</taxon>
        <taxon>Erigoninae</taxon>
        <taxon>Oedothorax</taxon>
    </lineage>
</organism>
<reference evidence="1 2" key="1">
    <citation type="journal article" date="2022" name="Nat. Ecol. Evol.">
        <title>A masculinizing supergene underlies an exaggerated male reproductive morph in a spider.</title>
        <authorList>
            <person name="Hendrickx F."/>
            <person name="De Corte Z."/>
            <person name="Sonet G."/>
            <person name="Van Belleghem S.M."/>
            <person name="Kostlbacher S."/>
            <person name="Vangestel C."/>
        </authorList>
    </citation>
    <scope>NUCLEOTIDE SEQUENCE [LARGE SCALE GENOMIC DNA]</scope>
    <source>
        <strain evidence="1">W744_W776</strain>
    </source>
</reference>
<evidence type="ECO:0000313" key="1">
    <source>
        <dbReference type="EMBL" id="KAG8178385.1"/>
    </source>
</evidence>
<proteinExistence type="predicted"/>
<evidence type="ECO:0000313" key="2">
    <source>
        <dbReference type="Proteomes" id="UP000827092"/>
    </source>
</evidence>
<dbReference type="EMBL" id="JAFNEN010000700">
    <property type="protein sequence ID" value="KAG8178385.1"/>
    <property type="molecule type" value="Genomic_DNA"/>
</dbReference>
<protein>
    <submittedName>
        <fullName evidence="1">Uncharacterized protein</fullName>
    </submittedName>
</protein>
<dbReference type="AlphaFoldDB" id="A0AAV6U4F4"/>
<name>A0AAV6U4F4_9ARAC</name>
<dbReference type="Proteomes" id="UP000827092">
    <property type="component" value="Unassembled WGS sequence"/>
</dbReference>